<protein>
    <submittedName>
        <fullName evidence="5">Cd(II)/Pb(II)-responsive transcriptional regulator</fullName>
    </submittedName>
</protein>
<evidence type="ECO:0000259" key="4">
    <source>
        <dbReference type="PROSITE" id="PS50937"/>
    </source>
</evidence>
<keyword evidence="6" id="KW-1185">Reference proteome</keyword>
<evidence type="ECO:0000313" key="6">
    <source>
        <dbReference type="Proteomes" id="UP001607151"/>
    </source>
</evidence>
<evidence type="ECO:0000256" key="1">
    <source>
        <dbReference type="ARBA" id="ARBA00023015"/>
    </source>
</evidence>
<keyword evidence="1" id="KW-0805">Transcription regulation</keyword>
<dbReference type="PANTHER" id="PTHR30204:SF92">
    <property type="entry name" value="HTH-TYPE TRANSCRIPTIONAL REGULATOR ZNTR"/>
    <property type="match status" value="1"/>
</dbReference>
<evidence type="ECO:0000256" key="2">
    <source>
        <dbReference type="ARBA" id="ARBA00023125"/>
    </source>
</evidence>
<accession>A0ABW7J098</accession>
<dbReference type="PRINTS" id="PR00040">
    <property type="entry name" value="HTHMERR"/>
</dbReference>
<dbReference type="InterPro" id="IPR015358">
    <property type="entry name" value="Tscrpt_reg_MerR_DNA-bd"/>
</dbReference>
<dbReference type="PROSITE" id="PS50937">
    <property type="entry name" value="HTH_MERR_2"/>
    <property type="match status" value="1"/>
</dbReference>
<dbReference type="InterPro" id="IPR047057">
    <property type="entry name" value="MerR_fam"/>
</dbReference>
<feature type="domain" description="HTH merR-type" evidence="4">
    <location>
        <begin position="1"/>
        <end position="69"/>
    </location>
</feature>
<dbReference type="InterPro" id="IPR009061">
    <property type="entry name" value="DNA-bd_dom_put_sf"/>
</dbReference>
<keyword evidence="2" id="KW-0238">DNA-binding</keyword>
<dbReference type="PROSITE" id="PS00552">
    <property type="entry name" value="HTH_MERR_1"/>
    <property type="match status" value="1"/>
</dbReference>
<dbReference type="RefSeq" id="WP_016796743.1">
    <property type="nucleotide sequence ID" value="NZ_JBIHSN010000004.1"/>
</dbReference>
<evidence type="ECO:0000256" key="3">
    <source>
        <dbReference type="ARBA" id="ARBA00023163"/>
    </source>
</evidence>
<dbReference type="CDD" id="cd04784">
    <property type="entry name" value="HTH_CadR-PbrR"/>
    <property type="match status" value="1"/>
</dbReference>
<dbReference type="InterPro" id="IPR011791">
    <property type="entry name" value="CadR-PbrR"/>
</dbReference>
<proteinExistence type="predicted"/>
<evidence type="ECO:0000313" key="5">
    <source>
        <dbReference type="EMBL" id="MFH0267350.1"/>
    </source>
</evidence>
<comment type="caution">
    <text evidence="5">The sequence shown here is derived from an EMBL/GenBank/DDBJ whole genome shotgun (WGS) entry which is preliminary data.</text>
</comment>
<dbReference type="InterPro" id="IPR000551">
    <property type="entry name" value="MerR-type_HTH_dom"/>
</dbReference>
<dbReference type="Pfam" id="PF09278">
    <property type="entry name" value="MerR-DNA-bind"/>
    <property type="match status" value="1"/>
</dbReference>
<sequence length="133" mass="15288">MKIGELAKQTNCTVQSIRHYDKEGLICTWARSEGNFRLYDRSTIERVLFIKHCRNLDLSISDIRKLLQLNDSPNAHCDDINIMIDNHVTEVEQRINDLQTLRKQLQSLRNNCSGKKTVKQCGILSNLNSLDCG</sequence>
<dbReference type="NCBIfam" id="TIGR02047">
    <property type="entry name" value="CadR-PbrR"/>
    <property type="match status" value="1"/>
</dbReference>
<dbReference type="SUPFAM" id="SSF46955">
    <property type="entry name" value="Putative DNA-binding domain"/>
    <property type="match status" value="1"/>
</dbReference>
<keyword evidence="3" id="KW-0804">Transcription</keyword>
<dbReference type="PANTHER" id="PTHR30204">
    <property type="entry name" value="REDOX-CYCLING DRUG-SENSING TRANSCRIPTIONAL ACTIVATOR SOXR"/>
    <property type="match status" value="1"/>
</dbReference>
<dbReference type="Pfam" id="PF00376">
    <property type="entry name" value="MerR"/>
    <property type="match status" value="1"/>
</dbReference>
<dbReference type="SMART" id="SM00422">
    <property type="entry name" value="HTH_MERR"/>
    <property type="match status" value="1"/>
</dbReference>
<organism evidence="5 6">
    <name type="scientific">Vibrio rumoiensis</name>
    <dbReference type="NCBI Taxonomy" id="76258"/>
    <lineage>
        <taxon>Bacteria</taxon>
        <taxon>Pseudomonadati</taxon>
        <taxon>Pseudomonadota</taxon>
        <taxon>Gammaproteobacteria</taxon>
        <taxon>Vibrionales</taxon>
        <taxon>Vibrionaceae</taxon>
        <taxon>Vibrio</taxon>
    </lineage>
</organism>
<gene>
    <name evidence="5" type="primary">cadR</name>
    <name evidence="5" type="ORF">ACGRQ9_18060</name>
</gene>
<name>A0ABW7J098_9VIBR</name>
<dbReference type="Gene3D" id="1.10.1660.10">
    <property type="match status" value="1"/>
</dbReference>
<dbReference type="EMBL" id="JBIHSN010000004">
    <property type="protein sequence ID" value="MFH0267350.1"/>
    <property type="molecule type" value="Genomic_DNA"/>
</dbReference>
<dbReference type="Proteomes" id="UP001607151">
    <property type="component" value="Unassembled WGS sequence"/>
</dbReference>
<reference evidence="5 6" key="1">
    <citation type="submission" date="2024-10" db="EMBL/GenBank/DDBJ databases">
        <authorList>
            <person name="Yibar A."/>
            <person name="Saticioglu I.B."/>
            <person name="Duman M."/>
            <person name="Ajmi N."/>
            <person name="Gurler F."/>
            <person name="Ay H."/>
            <person name="Onuk E."/>
            <person name="Guler S."/>
            <person name="Romalde J.L."/>
        </authorList>
    </citation>
    <scope>NUCLEOTIDE SEQUENCE [LARGE SCALE GENOMIC DNA]</scope>
    <source>
        <strain evidence="5 6">14-MA-B</strain>
    </source>
</reference>